<dbReference type="EMBL" id="QJKB01000001">
    <property type="protein sequence ID" value="PXX46505.1"/>
    <property type="molecule type" value="Genomic_DNA"/>
</dbReference>
<dbReference type="Pfam" id="PF13191">
    <property type="entry name" value="AAA_16"/>
    <property type="match status" value="1"/>
</dbReference>
<evidence type="ECO:0000259" key="1">
    <source>
        <dbReference type="Pfam" id="PF13191"/>
    </source>
</evidence>
<dbReference type="Gene3D" id="1.25.40.10">
    <property type="entry name" value="Tetratricopeptide repeat domain"/>
    <property type="match status" value="1"/>
</dbReference>
<dbReference type="InterPro" id="IPR041664">
    <property type="entry name" value="AAA_16"/>
</dbReference>
<sequence length="806" mass="91518">MKTYFDTQVEEITKCASDIERRVRIVSCFRMLMQQITYGLLEWITYQKPVPEMYPDQSIVYALRVPADGTLVDGLEAMLVSCERMGWAGIARVLNKSVEHRPASRLCTNFQKTLKGLLRAVVFLRNDGAEGHGLVGGYDPTAEIDALRFILDCLASVTPVIDNVTGKASIDNGSVKVILNLIRSSNGKPALIRKIQILSQDRVRVHCQIDTGGNTRDELKFETLNPFKYVSGNHQPTLSIRENSWEPLCYLPDRITDSFTGRESQIKDLLDWINDVESRACLIYGDGGFGKTTLALEFLNRMLDDDLQVESRPTIIVFYTAKRWQWSLDGLQAVGAGQPHLLELLAFIYTLLFGEYPSPDFYTSELTKATQNLQRKIKEELKLDRQEILIVIDNAETLIENDAERITLGKEIKEISRRIARIILTSRRHEHIEASPIGIDVFDETEAIHFLRDRANKLQIKPLLRAKDEDILNALKKLERRPLVLEAFANSFLDPSITRIDQAATRIGNMLREDLGNFLFADAWSRLNQSVRRLLLLMARVADVHDGQSLKICCDVLGITVQDAQTALEETGGIASLIIFKGDLQLTFSKNFLDYAFEKTELLSDGTRSPSESELNRARTEYSSFIRGSRLYSGDRIAAAFRTPLAKAAHRARYEGKLEESKRLYESASMVDSTNGWLWDRYAYFLFHDIRDNEAALHKAKKAVEFLPNEGEVWLTQGIIEARLGDIRACELSVTKAEKLGVAWQRCSVQRAWAYLKAKPSQLGLADKELVRLKAYSELHVHDLRIKEELRLLEARKSSISLKLNR</sequence>
<dbReference type="PANTHER" id="PTHR47691">
    <property type="entry name" value="REGULATOR-RELATED"/>
    <property type="match status" value="1"/>
</dbReference>
<dbReference type="OrthoDB" id="51325at2"/>
<dbReference type="SUPFAM" id="SSF48452">
    <property type="entry name" value="TPR-like"/>
    <property type="match status" value="1"/>
</dbReference>
<name>A0A318JF74_9BURK</name>
<dbReference type="SUPFAM" id="SSF52540">
    <property type="entry name" value="P-loop containing nucleoside triphosphate hydrolases"/>
    <property type="match status" value="1"/>
</dbReference>
<dbReference type="InterPro" id="IPR011990">
    <property type="entry name" value="TPR-like_helical_dom_sf"/>
</dbReference>
<organism evidence="2 3">
    <name type="scientific">Undibacterium pigrum</name>
    <dbReference type="NCBI Taxonomy" id="401470"/>
    <lineage>
        <taxon>Bacteria</taxon>
        <taxon>Pseudomonadati</taxon>
        <taxon>Pseudomonadota</taxon>
        <taxon>Betaproteobacteria</taxon>
        <taxon>Burkholderiales</taxon>
        <taxon>Oxalobacteraceae</taxon>
        <taxon>Undibacterium</taxon>
    </lineage>
</organism>
<comment type="caution">
    <text evidence="2">The sequence shown here is derived from an EMBL/GenBank/DDBJ whole genome shotgun (WGS) entry which is preliminary data.</text>
</comment>
<dbReference type="PANTHER" id="PTHR47691:SF3">
    <property type="entry name" value="HTH-TYPE TRANSCRIPTIONAL REGULATOR RV0890C-RELATED"/>
    <property type="match status" value="1"/>
</dbReference>
<keyword evidence="3" id="KW-1185">Reference proteome</keyword>
<dbReference type="Gene3D" id="3.40.50.300">
    <property type="entry name" value="P-loop containing nucleotide triphosphate hydrolases"/>
    <property type="match status" value="1"/>
</dbReference>
<protein>
    <recommendedName>
        <fullName evidence="1">Orc1-like AAA ATPase domain-containing protein</fullName>
    </recommendedName>
</protein>
<evidence type="ECO:0000313" key="2">
    <source>
        <dbReference type="EMBL" id="PXX46505.1"/>
    </source>
</evidence>
<reference evidence="2 3" key="1">
    <citation type="submission" date="2018-05" db="EMBL/GenBank/DDBJ databases">
        <title>Genomic Encyclopedia of Type Strains, Phase IV (KMG-IV): sequencing the most valuable type-strain genomes for metagenomic binning, comparative biology and taxonomic classification.</title>
        <authorList>
            <person name="Goeker M."/>
        </authorList>
    </citation>
    <scope>NUCLEOTIDE SEQUENCE [LARGE SCALE GENOMIC DNA]</scope>
    <source>
        <strain evidence="2 3">DSM 19792</strain>
    </source>
</reference>
<dbReference type="Proteomes" id="UP000247792">
    <property type="component" value="Unassembled WGS sequence"/>
</dbReference>
<dbReference type="InterPro" id="IPR027417">
    <property type="entry name" value="P-loop_NTPase"/>
</dbReference>
<feature type="domain" description="Orc1-like AAA ATPase" evidence="1">
    <location>
        <begin position="259"/>
        <end position="402"/>
    </location>
</feature>
<evidence type="ECO:0000313" key="3">
    <source>
        <dbReference type="Proteomes" id="UP000247792"/>
    </source>
</evidence>
<dbReference type="AlphaFoldDB" id="A0A318JF74"/>
<accession>A0A318JF74</accession>
<proteinExistence type="predicted"/>
<dbReference type="RefSeq" id="WP_110252983.1">
    <property type="nucleotide sequence ID" value="NZ_QJKB01000001.1"/>
</dbReference>
<gene>
    <name evidence="2" type="ORF">DFR42_10174</name>
</gene>